<dbReference type="Proteomes" id="UP001054902">
    <property type="component" value="Unassembled WGS sequence"/>
</dbReference>
<dbReference type="SMART" id="SM00320">
    <property type="entry name" value="WD40"/>
    <property type="match status" value="3"/>
</dbReference>
<dbReference type="AlphaFoldDB" id="A0AAD3CSI6"/>
<dbReference type="InterPro" id="IPR001680">
    <property type="entry name" value="WD40_rpt"/>
</dbReference>
<proteinExistence type="predicted"/>
<dbReference type="EMBL" id="BLLK01000045">
    <property type="protein sequence ID" value="GFH51383.1"/>
    <property type="molecule type" value="Genomic_DNA"/>
</dbReference>
<dbReference type="SUPFAM" id="SSF50978">
    <property type="entry name" value="WD40 repeat-like"/>
    <property type="match status" value="1"/>
</dbReference>
<dbReference type="GO" id="GO:0044458">
    <property type="term" value="P:motile cilium assembly"/>
    <property type="evidence" value="ECO:0007669"/>
    <property type="project" value="TreeGrafter"/>
</dbReference>
<dbReference type="GO" id="GO:0036064">
    <property type="term" value="C:ciliary basal body"/>
    <property type="evidence" value="ECO:0007669"/>
    <property type="project" value="TreeGrafter"/>
</dbReference>
<comment type="caution">
    <text evidence="1">The sequence shown here is derived from an EMBL/GenBank/DDBJ whole genome shotgun (WGS) entry which is preliminary data.</text>
</comment>
<gene>
    <name evidence="1" type="ORF">CTEN210_07859</name>
</gene>
<name>A0AAD3CSI6_9STRA</name>
<sequence>MLNEGQVSEKTDSFECIKLQIRKNENLIHELCLLHPFLHVYFCNSKGENILNKSENVHRTSNERYGSCNFPIRIDFDETVWIEGPMLHSIVDDDVVILIEVVEATTDIKRSLYDVKAKVMGYAFLKLMKDMNEVPGDVEGCRGTRLPNIGCKLQTFEWQRIHWFRKSHPAGLDIDVKKVPKVFTQFLLKRKSMLSSHLYLEIETSENIVDHSIAEMDEDFQFSHEAATDNTIQPGIHSNEFEKKEDESILASYKRPFNGKCQLPDELFMKIDVCNVVTSSLSNSGDLLVIATHEKYLYIYNISEPKETSLVSSKFIFMAVRSICWSSDDSTLACCGNDNRVLLIRIEREAIATLEIQYTAFYLDPYLYPSALTFHPIPDEPLLLIGLGDGSFYSKNTLTRESKNSFDKFHEQIHENSIDAIVCNKYNGRIITGDSIGKIVIWKPMQLSSVQSVADFTVLFQFTVNNPILHLSLRAFDTDKGPHSLLITARNKNVGTLIVYDLISHETRPFCLSNEGNDHDFCLANYSPDFKYVIAATRKGKIVLLDSSGLIRKHDFITAPEIGVPVSSIVWSETHNLMIYSFAQIISTIIVTKAS</sequence>
<protein>
    <submittedName>
        <fullName evidence="1">Uncharacterized protein</fullName>
    </submittedName>
</protein>
<dbReference type="InterPro" id="IPR036322">
    <property type="entry name" value="WD40_repeat_dom_sf"/>
</dbReference>
<accession>A0AAD3CSI6</accession>
<dbReference type="PANTHER" id="PTHR44499:SF1">
    <property type="entry name" value="JOUBERIN"/>
    <property type="match status" value="1"/>
</dbReference>
<organism evidence="1 2">
    <name type="scientific">Chaetoceros tenuissimus</name>
    <dbReference type="NCBI Taxonomy" id="426638"/>
    <lineage>
        <taxon>Eukaryota</taxon>
        <taxon>Sar</taxon>
        <taxon>Stramenopiles</taxon>
        <taxon>Ochrophyta</taxon>
        <taxon>Bacillariophyta</taxon>
        <taxon>Coscinodiscophyceae</taxon>
        <taxon>Chaetocerotophycidae</taxon>
        <taxon>Chaetocerotales</taxon>
        <taxon>Chaetocerotaceae</taxon>
        <taxon>Chaetoceros</taxon>
    </lineage>
</organism>
<dbReference type="Gene3D" id="2.130.10.10">
    <property type="entry name" value="YVTN repeat-like/Quinoprotein amine dehydrogenase"/>
    <property type="match status" value="1"/>
</dbReference>
<reference evidence="1 2" key="1">
    <citation type="journal article" date="2021" name="Sci. Rep.">
        <title>The genome of the diatom Chaetoceros tenuissimus carries an ancient integrated fragment of an extant virus.</title>
        <authorList>
            <person name="Hongo Y."/>
            <person name="Kimura K."/>
            <person name="Takaki Y."/>
            <person name="Yoshida Y."/>
            <person name="Baba S."/>
            <person name="Kobayashi G."/>
            <person name="Nagasaki K."/>
            <person name="Hano T."/>
            <person name="Tomaru Y."/>
        </authorList>
    </citation>
    <scope>NUCLEOTIDE SEQUENCE [LARGE SCALE GENOMIC DNA]</scope>
    <source>
        <strain evidence="1 2">NIES-3715</strain>
    </source>
</reference>
<dbReference type="InterPro" id="IPR052803">
    <property type="entry name" value="Cilium-Associated_Jouberin"/>
</dbReference>
<dbReference type="InterPro" id="IPR015943">
    <property type="entry name" value="WD40/YVTN_repeat-like_dom_sf"/>
</dbReference>
<evidence type="ECO:0000313" key="1">
    <source>
        <dbReference type="EMBL" id="GFH51383.1"/>
    </source>
</evidence>
<evidence type="ECO:0000313" key="2">
    <source>
        <dbReference type="Proteomes" id="UP001054902"/>
    </source>
</evidence>
<dbReference type="PANTHER" id="PTHR44499">
    <property type="entry name" value="JOUBERIN"/>
    <property type="match status" value="1"/>
</dbReference>
<keyword evidence="2" id="KW-1185">Reference proteome</keyword>